<reference evidence="2" key="2">
    <citation type="submission" date="2020-11" db="EMBL/GenBank/DDBJ databases">
        <authorList>
            <person name="McCartney M.A."/>
            <person name="Auch B."/>
            <person name="Kono T."/>
            <person name="Mallez S."/>
            <person name="Becker A."/>
            <person name="Gohl D.M."/>
            <person name="Silverstein K.A.T."/>
            <person name="Koren S."/>
            <person name="Bechman K.B."/>
            <person name="Herman A."/>
            <person name="Abrahante J.E."/>
            <person name="Garbe J."/>
        </authorList>
    </citation>
    <scope>NUCLEOTIDE SEQUENCE</scope>
    <source>
        <strain evidence="2">Duluth1</strain>
        <tissue evidence="2">Whole animal</tissue>
    </source>
</reference>
<comment type="caution">
    <text evidence="2">The sequence shown here is derived from an EMBL/GenBank/DDBJ whole genome shotgun (WGS) entry which is preliminary data.</text>
</comment>
<dbReference type="AlphaFoldDB" id="A0A9D3YBA2"/>
<sequence length="124" mass="14122">MKVVAVFFVACIAIAVGSDVVIYDSTSQPKCTLVGPRTRRNDCRWHAGLDMVDQVIEGGRIIAYKIQWFAGHWSDWFVPGLNDLDGKFNVDASPCTPPVKAKSLRRFWSYFYDHNHQFIICKPN</sequence>
<evidence type="ECO:0000256" key="1">
    <source>
        <dbReference type="SAM" id="SignalP"/>
    </source>
</evidence>
<feature type="signal peptide" evidence="1">
    <location>
        <begin position="1"/>
        <end position="17"/>
    </location>
</feature>
<name>A0A9D3YBA2_DREPO</name>
<reference evidence="2" key="1">
    <citation type="journal article" date="2019" name="bioRxiv">
        <title>The Genome of the Zebra Mussel, Dreissena polymorpha: A Resource for Invasive Species Research.</title>
        <authorList>
            <person name="McCartney M.A."/>
            <person name="Auch B."/>
            <person name="Kono T."/>
            <person name="Mallez S."/>
            <person name="Zhang Y."/>
            <person name="Obille A."/>
            <person name="Becker A."/>
            <person name="Abrahante J.E."/>
            <person name="Garbe J."/>
            <person name="Badalamenti J.P."/>
            <person name="Herman A."/>
            <person name="Mangelson H."/>
            <person name="Liachko I."/>
            <person name="Sullivan S."/>
            <person name="Sone E.D."/>
            <person name="Koren S."/>
            <person name="Silverstein K.A.T."/>
            <person name="Beckman K.B."/>
            <person name="Gohl D.M."/>
        </authorList>
    </citation>
    <scope>NUCLEOTIDE SEQUENCE</scope>
    <source>
        <strain evidence="2">Duluth1</strain>
        <tissue evidence="2">Whole animal</tissue>
    </source>
</reference>
<organism evidence="2 3">
    <name type="scientific">Dreissena polymorpha</name>
    <name type="common">Zebra mussel</name>
    <name type="synonym">Mytilus polymorpha</name>
    <dbReference type="NCBI Taxonomy" id="45954"/>
    <lineage>
        <taxon>Eukaryota</taxon>
        <taxon>Metazoa</taxon>
        <taxon>Spiralia</taxon>
        <taxon>Lophotrochozoa</taxon>
        <taxon>Mollusca</taxon>
        <taxon>Bivalvia</taxon>
        <taxon>Autobranchia</taxon>
        <taxon>Heteroconchia</taxon>
        <taxon>Euheterodonta</taxon>
        <taxon>Imparidentia</taxon>
        <taxon>Neoheterodontei</taxon>
        <taxon>Myida</taxon>
        <taxon>Dreissenoidea</taxon>
        <taxon>Dreissenidae</taxon>
        <taxon>Dreissena</taxon>
    </lineage>
</organism>
<protein>
    <submittedName>
        <fullName evidence="2">Uncharacterized protein</fullName>
    </submittedName>
</protein>
<gene>
    <name evidence="2" type="ORF">DPMN_082620</name>
</gene>
<evidence type="ECO:0000313" key="2">
    <source>
        <dbReference type="EMBL" id="KAH3695164.1"/>
    </source>
</evidence>
<proteinExistence type="predicted"/>
<keyword evidence="1" id="KW-0732">Signal</keyword>
<dbReference type="EMBL" id="JAIWYP010000016">
    <property type="protein sequence ID" value="KAH3695164.1"/>
    <property type="molecule type" value="Genomic_DNA"/>
</dbReference>
<evidence type="ECO:0000313" key="3">
    <source>
        <dbReference type="Proteomes" id="UP000828390"/>
    </source>
</evidence>
<dbReference type="Proteomes" id="UP000828390">
    <property type="component" value="Unassembled WGS sequence"/>
</dbReference>
<feature type="chain" id="PRO_5038494080" evidence="1">
    <location>
        <begin position="18"/>
        <end position="124"/>
    </location>
</feature>
<accession>A0A9D3YBA2</accession>
<keyword evidence="3" id="KW-1185">Reference proteome</keyword>